<protein>
    <recommendedName>
        <fullName evidence="8">Beta-ketoacyl-[acyl-carrier-protein] synthase III</fullName>
        <shortName evidence="8">Beta-ketoacyl-ACP synthase III</shortName>
        <shortName evidence="8">KAS III</shortName>
        <ecNumber evidence="8">2.3.1.180</ecNumber>
    </recommendedName>
    <alternativeName>
        <fullName evidence="8">3-oxoacyl-[acyl-carrier-protein] synthase 3</fullName>
    </alternativeName>
    <alternativeName>
        <fullName evidence="8">3-oxoacyl-[acyl-carrier-protein] synthase III</fullName>
    </alternativeName>
</protein>
<feature type="active site" evidence="8">
    <location>
        <position position="278"/>
    </location>
</feature>
<feature type="region of interest" description="Disordered" evidence="9">
    <location>
        <begin position="1"/>
        <end position="23"/>
    </location>
</feature>
<keyword evidence="8 12" id="KW-0012">Acyltransferase</keyword>
<dbReference type="Pfam" id="PF08541">
    <property type="entry name" value="ACP_syn_III_C"/>
    <property type="match status" value="1"/>
</dbReference>
<keyword evidence="6 8" id="KW-0275">Fatty acid biosynthesis</keyword>
<dbReference type="Proteomes" id="UP001597090">
    <property type="component" value="Unassembled WGS sequence"/>
</dbReference>
<comment type="subcellular location">
    <subcellularLocation>
        <location evidence="8">Cytoplasm</location>
    </subcellularLocation>
</comment>
<dbReference type="PANTHER" id="PTHR43091:SF1">
    <property type="entry name" value="BETA-KETOACYL-[ACYL-CARRIER-PROTEIN] SYNTHASE III, CHLOROPLASTIC"/>
    <property type="match status" value="1"/>
</dbReference>
<evidence type="ECO:0000256" key="4">
    <source>
        <dbReference type="ARBA" id="ARBA00022832"/>
    </source>
</evidence>
<comment type="domain">
    <text evidence="8">The last Arg residue of the ACP-binding site is essential for the weak association between ACP/AcpP and FabH.</text>
</comment>
<proteinExistence type="inferred from homology"/>
<evidence type="ECO:0000256" key="8">
    <source>
        <dbReference type="HAMAP-Rule" id="MF_01815"/>
    </source>
</evidence>
<feature type="domain" description="Beta-ketoacyl-[acyl-carrier-protein] synthase III N-terminal" evidence="11">
    <location>
        <begin position="135"/>
        <end position="212"/>
    </location>
</feature>
<dbReference type="EMBL" id="JBHTIH010000002">
    <property type="protein sequence ID" value="MFD0738643.1"/>
    <property type="molecule type" value="Genomic_DNA"/>
</dbReference>
<dbReference type="Gene3D" id="3.40.47.10">
    <property type="match status" value="1"/>
</dbReference>
<dbReference type="PANTHER" id="PTHR43091">
    <property type="entry name" value="3-OXOACYL-[ACYL-CARRIER-PROTEIN] SYNTHASE"/>
    <property type="match status" value="1"/>
</dbReference>
<dbReference type="Pfam" id="PF08545">
    <property type="entry name" value="ACP_syn_III"/>
    <property type="match status" value="1"/>
</dbReference>
<feature type="compositionally biased region" description="Basic and acidic residues" evidence="9">
    <location>
        <begin position="1"/>
        <end position="10"/>
    </location>
</feature>
<organism evidence="12 13">
    <name type="scientific">Lysobacter koreensis</name>
    <dbReference type="NCBI Taxonomy" id="266122"/>
    <lineage>
        <taxon>Bacteria</taxon>
        <taxon>Pseudomonadati</taxon>
        <taxon>Pseudomonadota</taxon>
        <taxon>Gammaproteobacteria</taxon>
        <taxon>Lysobacterales</taxon>
        <taxon>Lysobacteraceae</taxon>
        <taxon>Lysobacter</taxon>
    </lineage>
</organism>
<sequence>MSDHATDQHAARQPGVSKPGSSGSAAFQRIYSRIAGTGSYLPEKVLTNSDLTQFVDTSDEWIVARTGIRERHVAAEGETTGDLAYHASMRALEAAGVDPSEIDLIVLGTTTPDLIFPSTACLLQHRLGANGCPAFDVNAACSGFIYALTVADQFIRSGAAKTALVVGAETLTRMLDWSDRGTCVLFGDGAGAVVLKADTETGILSTHLHADGGKKELLWNPVGVSVGFKPGEHNVGVKVLMTGNEVFKHAVKALDSVVEETLDANGLDRHDIDWLIPHQANLRIIEATAKRLDMPMERVVVTVDKHGNTSSGSVPLALDEAVRTGRVQRGQLLLLEAFGGGFTWGSALLRY</sequence>
<evidence type="ECO:0000256" key="9">
    <source>
        <dbReference type="SAM" id="MobiDB-lite"/>
    </source>
</evidence>
<evidence type="ECO:0000313" key="13">
    <source>
        <dbReference type="Proteomes" id="UP001597090"/>
    </source>
</evidence>
<dbReference type="HAMAP" id="MF_01815">
    <property type="entry name" value="FabH"/>
    <property type="match status" value="1"/>
</dbReference>
<evidence type="ECO:0000256" key="1">
    <source>
        <dbReference type="ARBA" id="ARBA00008642"/>
    </source>
</evidence>
<comment type="caution">
    <text evidence="12">The sequence shown here is derived from an EMBL/GenBank/DDBJ whole genome shotgun (WGS) entry which is preliminary data.</text>
</comment>
<name>A0ABW2YNB4_9GAMM</name>
<accession>A0ABW2YNB4</accession>
<keyword evidence="3 8" id="KW-0808">Transferase</keyword>
<evidence type="ECO:0000256" key="2">
    <source>
        <dbReference type="ARBA" id="ARBA00022516"/>
    </source>
</evidence>
<dbReference type="RefSeq" id="WP_386811553.1">
    <property type="nucleotide sequence ID" value="NZ_JBHTIH010000002.1"/>
</dbReference>
<evidence type="ECO:0000256" key="3">
    <source>
        <dbReference type="ARBA" id="ARBA00022679"/>
    </source>
</evidence>
<keyword evidence="8" id="KW-0963">Cytoplasm</keyword>
<dbReference type="CDD" id="cd00830">
    <property type="entry name" value="KAS_III"/>
    <property type="match status" value="1"/>
</dbReference>
<dbReference type="InterPro" id="IPR004655">
    <property type="entry name" value="FabH"/>
</dbReference>
<evidence type="ECO:0000256" key="5">
    <source>
        <dbReference type="ARBA" id="ARBA00023098"/>
    </source>
</evidence>
<dbReference type="NCBIfam" id="TIGR00747">
    <property type="entry name" value="fabH"/>
    <property type="match status" value="1"/>
</dbReference>
<keyword evidence="13" id="KW-1185">Reference proteome</keyword>
<dbReference type="InterPro" id="IPR013747">
    <property type="entry name" value="ACP_syn_III_C"/>
</dbReference>
<evidence type="ECO:0000256" key="6">
    <source>
        <dbReference type="ARBA" id="ARBA00023160"/>
    </source>
</evidence>
<evidence type="ECO:0000256" key="7">
    <source>
        <dbReference type="ARBA" id="ARBA00023268"/>
    </source>
</evidence>
<comment type="function">
    <text evidence="8">Catalyzes the condensation reaction of fatty acid synthesis by the addition to an acyl acceptor of two carbons from malonyl-ACP. Catalyzes the first condensation reaction which initiates fatty acid synthesis and may therefore play a role in governing the total rate of fatty acid production. Possesses both acetoacetyl-ACP synthase and acetyl transacylase activities. Its substrate specificity determines the biosynthesis of branched-chain and/or straight-chain of fatty acids.</text>
</comment>
<dbReference type="InterPro" id="IPR016039">
    <property type="entry name" value="Thiolase-like"/>
</dbReference>
<dbReference type="SUPFAM" id="SSF53901">
    <property type="entry name" value="Thiolase-like"/>
    <property type="match status" value="1"/>
</dbReference>
<evidence type="ECO:0000313" key="12">
    <source>
        <dbReference type="EMBL" id="MFD0738643.1"/>
    </source>
</evidence>
<keyword evidence="4 8" id="KW-0276">Fatty acid metabolism</keyword>
<comment type="subunit">
    <text evidence="8">Homodimer.</text>
</comment>
<keyword evidence="7 8" id="KW-0511">Multifunctional enzyme</keyword>
<evidence type="ECO:0000259" key="11">
    <source>
        <dbReference type="Pfam" id="PF08545"/>
    </source>
</evidence>
<dbReference type="InterPro" id="IPR013751">
    <property type="entry name" value="ACP_syn_III_N"/>
</dbReference>
<keyword evidence="5 8" id="KW-0443">Lipid metabolism</keyword>
<evidence type="ECO:0000259" key="10">
    <source>
        <dbReference type="Pfam" id="PF08541"/>
    </source>
</evidence>
<dbReference type="GO" id="GO:0033818">
    <property type="term" value="F:beta-ketoacyl-acyl-carrier-protein synthase III activity"/>
    <property type="evidence" value="ECO:0007669"/>
    <property type="project" value="UniProtKB-EC"/>
</dbReference>
<feature type="active site" evidence="8">
    <location>
        <position position="308"/>
    </location>
</feature>
<feature type="domain" description="Beta-ketoacyl-[acyl-carrier-protein] synthase III C-terminal" evidence="10">
    <location>
        <begin position="262"/>
        <end position="351"/>
    </location>
</feature>
<dbReference type="NCBIfam" id="NF006829">
    <property type="entry name" value="PRK09352.1"/>
    <property type="match status" value="1"/>
</dbReference>
<gene>
    <name evidence="8" type="primary">fabH</name>
    <name evidence="12" type="ORF">ACFQZQ_04995</name>
</gene>
<comment type="pathway">
    <text evidence="8">Lipid metabolism; fatty acid biosynthesis.</text>
</comment>
<dbReference type="EC" id="2.3.1.180" evidence="8"/>
<comment type="catalytic activity">
    <reaction evidence="8">
        <text>malonyl-[ACP] + acetyl-CoA + H(+) = 3-oxobutanoyl-[ACP] + CO2 + CoA</text>
        <dbReference type="Rhea" id="RHEA:12080"/>
        <dbReference type="Rhea" id="RHEA-COMP:9623"/>
        <dbReference type="Rhea" id="RHEA-COMP:9625"/>
        <dbReference type="ChEBI" id="CHEBI:15378"/>
        <dbReference type="ChEBI" id="CHEBI:16526"/>
        <dbReference type="ChEBI" id="CHEBI:57287"/>
        <dbReference type="ChEBI" id="CHEBI:57288"/>
        <dbReference type="ChEBI" id="CHEBI:78449"/>
        <dbReference type="ChEBI" id="CHEBI:78450"/>
        <dbReference type="EC" id="2.3.1.180"/>
    </reaction>
</comment>
<comment type="similarity">
    <text evidence="1 8">Belongs to the thiolase-like superfamily. FabH family.</text>
</comment>
<keyword evidence="2 8" id="KW-0444">Lipid biosynthesis</keyword>
<feature type="region of interest" description="ACP-binding" evidence="8">
    <location>
        <begin position="279"/>
        <end position="283"/>
    </location>
</feature>
<reference evidence="13" key="1">
    <citation type="journal article" date="2019" name="Int. J. Syst. Evol. Microbiol.">
        <title>The Global Catalogue of Microorganisms (GCM) 10K type strain sequencing project: providing services to taxonomists for standard genome sequencing and annotation.</title>
        <authorList>
            <consortium name="The Broad Institute Genomics Platform"/>
            <consortium name="The Broad Institute Genome Sequencing Center for Infectious Disease"/>
            <person name="Wu L."/>
            <person name="Ma J."/>
        </authorList>
    </citation>
    <scope>NUCLEOTIDE SEQUENCE [LARGE SCALE GENOMIC DNA]</scope>
    <source>
        <strain evidence="13">CCUG 55491</strain>
    </source>
</reference>
<feature type="active site" evidence="8">
    <location>
        <position position="141"/>
    </location>
</feature>